<dbReference type="Gene3D" id="1.20.140.160">
    <property type="match status" value="1"/>
</dbReference>
<keyword evidence="3" id="KW-0238">DNA-binding</keyword>
<gene>
    <name evidence="8" type="ORF">Sya03_46610</name>
</gene>
<feature type="domain" description="RNA polymerase sigma-70 region 3" evidence="5">
    <location>
        <begin position="114"/>
        <end position="164"/>
    </location>
</feature>
<evidence type="ECO:0000259" key="7">
    <source>
        <dbReference type="Pfam" id="PF04545"/>
    </source>
</evidence>
<feature type="domain" description="RNA polymerase sigma-70 region 2" evidence="6">
    <location>
        <begin position="29"/>
        <end position="101"/>
    </location>
</feature>
<dbReference type="GO" id="GO:0016987">
    <property type="term" value="F:sigma factor activity"/>
    <property type="evidence" value="ECO:0007669"/>
    <property type="project" value="UniProtKB-KW"/>
</dbReference>
<dbReference type="InterPro" id="IPR013325">
    <property type="entry name" value="RNA_pol_sigma_r2"/>
</dbReference>
<dbReference type="InterPro" id="IPR014284">
    <property type="entry name" value="RNA_pol_sigma-70_dom"/>
</dbReference>
<organism evidence="8 9">
    <name type="scientific">Spirilliplanes yamanashiensis</name>
    <dbReference type="NCBI Taxonomy" id="42233"/>
    <lineage>
        <taxon>Bacteria</taxon>
        <taxon>Bacillati</taxon>
        <taxon>Actinomycetota</taxon>
        <taxon>Actinomycetes</taxon>
        <taxon>Micromonosporales</taxon>
        <taxon>Micromonosporaceae</taxon>
        <taxon>Spirilliplanes</taxon>
    </lineage>
</organism>
<proteinExistence type="predicted"/>
<dbReference type="SUPFAM" id="SSF88659">
    <property type="entry name" value="Sigma3 and sigma4 domains of RNA polymerase sigma factors"/>
    <property type="match status" value="2"/>
</dbReference>
<dbReference type="InterPro" id="IPR012845">
    <property type="entry name" value="RNA_pol_sigma_FliA_WhiG"/>
</dbReference>
<keyword evidence="1" id="KW-0805">Transcription regulation</keyword>
<dbReference type="RefSeq" id="WP_203940508.1">
    <property type="nucleotide sequence ID" value="NZ_BAAAGJ010000011.1"/>
</dbReference>
<dbReference type="GO" id="GO:0003899">
    <property type="term" value="F:DNA-directed RNA polymerase activity"/>
    <property type="evidence" value="ECO:0007669"/>
    <property type="project" value="InterPro"/>
</dbReference>
<dbReference type="InterPro" id="IPR007624">
    <property type="entry name" value="RNA_pol_sigma70_r3"/>
</dbReference>
<dbReference type="AlphaFoldDB" id="A0A8J4DLJ5"/>
<evidence type="ECO:0000313" key="9">
    <source>
        <dbReference type="Proteomes" id="UP000652013"/>
    </source>
</evidence>
<name>A0A8J4DLJ5_9ACTN</name>
<dbReference type="Proteomes" id="UP000652013">
    <property type="component" value="Unassembled WGS sequence"/>
</dbReference>
<dbReference type="InterPro" id="IPR007630">
    <property type="entry name" value="RNA_pol_sigma70_r4"/>
</dbReference>
<dbReference type="PANTHER" id="PTHR30385:SF7">
    <property type="entry name" value="RNA POLYMERASE SIGMA FACTOR FLIA"/>
    <property type="match status" value="1"/>
</dbReference>
<dbReference type="InterPro" id="IPR013324">
    <property type="entry name" value="RNA_pol_sigma_r3/r4-like"/>
</dbReference>
<dbReference type="GO" id="GO:0003677">
    <property type="term" value="F:DNA binding"/>
    <property type="evidence" value="ECO:0007669"/>
    <property type="project" value="UniProtKB-KW"/>
</dbReference>
<dbReference type="Gene3D" id="1.10.1740.10">
    <property type="match status" value="1"/>
</dbReference>
<evidence type="ECO:0000259" key="5">
    <source>
        <dbReference type="Pfam" id="PF04539"/>
    </source>
</evidence>
<dbReference type="PANTHER" id="PTHR30385">
    <property type="entry name" value="SIGMA FACTOR F FLAGELLAR"/>
    <property type="match status" value="1"/>
</dbReference>
<dbReference type="InterPro" id="IPR000943">
    <property type="entry name" value="RNA_pol_sigma70"/>
</dbReference>
<dbReference type="NCBIfam" id="TIGR02479">
    <property type="entry name" value="FliA_WhiG"/>
    <property type="match status" value="1"/>
</dbReference>
<evidence type="ECO:0000313" key="8">
    <source>
        <dbReference type="EMBL" id="GIJ05309.1"/>
    </source>
</evidence>
<dbReference type="Pfam" id="PF04545">
    <property type="entry name" value="Sigma70_r4"/>
    <property type="match status" value="1"/>
</dbReference>
<accession>A0A8J4DLJ5</accession>
<evidence type="ECO:0000256" key="2">
    <source>
        <dbReference type="ARBA" id="ARBA00023082"/>
    </source>
</evidence>
<dbReference type="Pfam" id="PF04542">
    <property type="entry name" value="Sigma70_r2"/>
    <property type="match status" value="1"/>
</dbReference>
<protein>
    <submittedName>
        <fullName evidence="8">Uncharacterized protein</fullName>
    </submittedName>
</protein>
<reference evidence="8" key="1">
    <citation type="submission" date="2021-01" db="EMBL/GenBank/DDBJ databases">
        <title>Whole genome shotgun sequence of Spirilliplanes yamanashiensis NBRC 15828.</title>
        <authorList>
            <person name="Komaki H."/>
            <person name="Tamura T."/>
        </authorList>
    </citation>
    <scope>NUCLEOTIDE SEQUENCE</scope>
    <source>
        <strain evidence="8">NBRC 15828</strain>
    </source>
</reference>
<comment type="caution">
    <text evidence="8">The sequence shown here is derived from an EMBL/GenBank/DDBJ whole genome shotgun (WGS) entry which is preliminary data.</text>
</comment>
<dbReference type="EMBL" id="BOOY01000032">
    <property type="protein sequence ID" value="GIJ05309.1"/>
    <property type="molecule type" value="Genomic_DNA"/>
</dbReference>
<dbReference type="Pfam" id="PF04539">
    <property type="entry name" value="Sigma70_r3"/>
    <property type="match status" value="1"/>
</dbReference>
<dbReference type="NCBIfam" id="TIGR02937">
    <property type="entry name" value="sigma70-ECF"/>
    <property type="match status" value="1"/>
</dbReference>
<keyword evidence="2" id="KW-0731">Sigma factor</keyword>
<evidence type="ECO:0000259" key="6">
    <source>
        <dbReference type="Pfam" id="PF04542"/>
    </source>
</evidence>
<dbReference type="PIRSF" id="PIRSF000770">
    <property type="entry name" value="RNA_pol_sigma-SigE/K"/>
    <property type="match status" value="1"/>
</dbReference>
<keyword evidence="4" id="KW-0804">Transcription</keyword>
<evidence type="ECO:0000256" key="1">
    <source>
        <dbReference type="ARBA" id="ARBA00023015"/>
    </source>
</evidence>
<keyword evidence="9" id="KW-1185">Reference proteome</keyword>
<evidence type="ECO:0000256" key="3">
    <source>
        <dbReference type="ARBA" id="ARBA00023125"/>
    </source>
</evidence>
<dbReference type="SUPFAM" id="SSF88946">
    <property type="entry name" value="Sigma2 domain of RNA polymerase sigma factors"/>
    <property type="match status" value="1"/>
</dbReference>
<dbReference type="InterPro" id="IPR007627">
    <property type="entry name" value="RNA_pol_sigma70_r2"/>
</dbReference>
<dbReference type="GO" id="GO:0006352">
    <property type="term" value="P:DNA-templated transcription initiation"/>
    <property type="evidence" value="ECO:0007669"/>
    <property type="project" value="InterPro"/>
</dbReference>
<sequence>MTIATTDLIETTATTGAASPLSAAEQEQLITAHIPLVGHIVRDMLTRVPNHVHRDDLTSGGLTALVTAARSFDPERGIPFHRFATTRIRGALLDELRALDWASRSVRSRARQADTAREQLMNTLGRTPTPAELAAALGTTADDLHNTSNDVQRAVVLSLQGFAAGTAEDMVTERTPGPEETLLRREQIGYLHHAIEALPERLRKVVAEYYLDERPMTEIAAELGVTESRVSQLRSEALALLKDGMNAQLDPDLLAAQERPDGCVAKRRASYYASIAERSTVHSRLQHTTPQGMPVRSAA</sequence>
<feature type="domain" description="RNA polymerase sigma-70 region 4" evidence="7">
    <location>
        <begin position="194"/>
        <end position="242"/>
    </location>
</feature>
<dbReference type="CDD" id="cd06171">
    <property type="entry name" value="Sigma70_r4"/>
    <property type="match status" value="1"/>
</dbReference>
<evidence type="ECO:0000256" key="4">
    <source>
        <dbReference type="ARBA" id="ARBA00023163"/>
    </source>
</evidence>